<sequence length="203" mass="21844">MSRFGFVFSGLLVLFAAVFGLSPFMGGMASLVEESGPLEIGTILILPVSAAAFFVLFPRSTWLKALPVPVALLLLAKREAEQDWWIVDERLLTISFYTEEGFTATSVVGAIIAAIVVMSGLILCFRGVPLFLRAVAGKQGWALALMAAVFAAALGQVMEEWEGLFVLVTGSGWLARFFEEGLELCFAYLVLVSVVLGARSVGR</sequence>
<keyword evidence="1" id="KW-0812">Transmembrane</keyword>
<dbReference type="RefSeq" id="WP_012177789.1">
    <property type="nucleotide sequence ID" value="NC_009952.1"/>
</dbReference>
<gene>
    <name evidence="2" type="ordered locus">Dshi_1116</name>
</gene>
<feature type="transmembrane region" description="Helical" evidence="1">
    <location>
        <begin position="6"/>
        <end position="26"/>
    </location>
</feature>
<evidence type="ECO:0000313" key="3">
    <source>
        <dbReference type="Proteomes" id="UP000006833"/>
    </source>
</evidence>
<keyword evidence="1" id="KW-0472">Membrane</keyword>
<feature type="transmembrane region" description="Helical" evidence="1">
    <location>
        <begin position="38"/>
        <end position="57"/>
    </location>
</feature>
<dbReference type="HOGENOM" id="CLU_1347117_0_0_5"/>
<name>A8LHR1_DINSH</name>
<evidence type="ECO:0000313" key="2">
    <source>
        <dbReference type="EMBL" id="ABV92858.1"/>
    </source>
</evidence>
<feature type="transmembrane region" description="Helical" evidence="1">
    <location>
        <begin position="107"/>
        <end position="128"/>
    </location>
</feature>
<reference evidence="3" key="1">
    <citation type="journal article" date="2010" name="ISME J.">
        <title>The complete genome sequence of the algal symbiont Dinoroseobacter shibae: a hitchhiker's guide to life in the sea.</title>
        <authorList>
            <person name="Wagner-Dobler I."/>
            <person name="Ballhausen B."/>
            <person name="Berger M."/>
            <person name="Brinkhoff T."/>
            <person name="Buchholz I."/>
            <person name="Bunk B."/>
            <person name="Cypionka H."/>
            <person name="Daniel R."/>
            <person name="Drepper T."/>
            <person name="Gerdts G."/>
            <person name="Hahnke S."/>
            <person name="Han C."/>
            <person name="Jahn D."/>
            <person name="Kalhoefer D."/>
            <person name="Kiss H."/>
            <person name="Klenk H.P."/>
            <person name="Kyrpides N."/>
            <person name="Liebl W."/>
            <person name="Liesegang H."/>
            <person name="Meincke L."/>
            <person name="Pati A."/>
            <person name="Petersen J."/>
            <person name="Piekarski T."/>
            <person name="Pommerenke C."/>
            <person name="Pradella S."/>
            <person name="Pukall R."/>
            <person name="Rabus R."/>
            <person name="Stackebrandt E."/>
            <person name="Thole S."/>
            <person name="Thompson L."/>
            <person name="Tielen P."/>
            <person name="Tomasch J."/>
            <person name="von Jan M."/>
            <person name="Wanphrut N."/>
            <person name="Wichels A."/>
            <person name="Zech H."/>
            <person name="Simon M."/>
        </authorList>
    </citation>
    <scope>NUCLEOTIDE SEQUENCE [LARGE SCALE GENOMIC DNA]</scope>
    <source>
        <strain evidence="3">DSM 16493 / NCIMB 14021 / DFL 12</strain>
    </source>
</reference>
<feature type="transmembrane region" description="Helical" evidence="1">
    <location>
        <begin position="181"/>
        <end position="198"/>
    </location>
</feature>
<dbReference type="EMBL" id="CP000830">
    <property type="protein sequence ID" value="ABV92858.1"/>
    <property type="molecule type" value="Genomic_DNA"/>
</dbReference>
<proteinExistence type="predicted"/>
<accession>A8LHR1</accession>
<evidence type="ECO:0008006" key="4">
    <source>
        <dbReference type="Google" id="ProtNLM"/>
    </source>
</evidence>
<dbReference type="OrthoDB" id="7866731at2"/>
<dbReference type="STRING" id="398580.Dshi_1116"/>
<evidence type="ECO:0000256" key="1">
    <source>
        <dbReference type="SAM" id="Phobius"/>
    </source>
</evidence>
<dbReference type="eggNOG" id="ENOG502ZM35">
    <property type="taxonomic scope" value="Bacteria"/>
</dbReference>
<keyword evidence="1" id="KW-1133">Transmembrane helix</keyword>
<keyword evidence="3" id="KW-1185">Reference proteome</keyword>
<dbReference type="KEGG" id="dsh:Dshi_1116"/>
<dbReference type="Proteomes" id="UP000006833">
    <property type="component" value="Chromosome"/>
</dbReference>
<organism evidence="2 3">
    <name type="scientific">Dinoroseobacter shibae (strain DSM 16493 / NCIMB 14021 / DFL 12)</name>
    <dbReference type="NCBI Taxonomy" id="398580"/>
    <lineage>
        <taxon>Bacteria</taxon>
        <taxon>Pseudomonadati</taxon>
        <taxon>Pseudomonadota</taxon>
        <taxon>Alphaproteobacteria</taxon>
        <taxon>Rhodobacterales</taxon>
        <taxon>Roseobacteraceae</taxon>
        <taxon>Dinoroseobacter</taxon>
    </lineage>
</organism>
<protein>
    <recommendedName>
        <fullName evidence="4">Transmembrane protein</fullName>
    </recommendedName>
</protein>
<feature type="transmembrane region" description="Helical" evidence="1">
    <location>
        <begin position="140"/>
        <end position="158"/>
    </location>
</feature>
<dbReference type="AlphaFoldDB" id="A8LHR1"/>